<dbReference type="Proteomes" id="UP000176087">
    <property type="component" value="Unassembled WGS sequence"/>
</dbReference>
<feature type="transmembrane region" description="Helical" evidence="2">
    <location>
        <begin position="331"/>
        <end position="348"/>
    </location>
</feature>
<evidence type="ECO:0000313" key="4">
    <source>
        <dbReference type="Proteomes" id="UP000176087"/>
    </source>
</evidence>
<organism evidence="3 4">
    <name type="scientific">Streptomyces abyssalis</name>
    <dbReference type="NCBI Taxonomy" id="933944"/>
    <lineage>
        <taxon>Bacteria</taxon>
        <taxon>Bacillati</taxon>
        <taxon>Actinomycetota</taxon>
        <taxon>Actinomycetes</taxon>
        <taxon>Kitasatosporales</taxon>
        <taxon>Streptomycetaceae</taxon>
        <taxon>Streptomyces</taxon>
    </lineage>
</organism>
<keyword evidence="4" id="KW-1185">Reference proteome</keyword>
<accession>A0A1E7JNK8</accession>
<comment type="caution">
    <text evidence="3">The sequence shown here is derived from an EMBL/GenBank/DDBJ whole genome shotgun (WGS) entry which is preliminary data.</text>
</comment>
<gene>
    <name evidence="3" type="ORF">AN215_09340</name>
</gene>
<dbReference type="AlphaFoldDB" id="A0A1E7JNK8"/>
<feature type="compositionally biased region" description="Gly residues" evidence="1">
    <location>
        <begin position="75"/>
        <end position="96"/>
    </location>
</feature>
<dbReference type="PATRIC" id="fig|933944.6.peg.4384"/>
<dbReference type="OrthoDB" id="4350222at2"/>
<proteinExistence type="predicted"/>
<feature type="transmembrane region" description="Helical" evidence="2">
    <location>
        <begin position="285"/>
        <end position="304"/>
    </location>
</feature>
<sequence>MGIESDKLVFDYLSRIGDLAHRTPMTAAERARLVSGLRGRIDRMRAEAGGAESKAAVKKILTQLGRPEDVVAAGGASGGASGASGGSSGDPSGGAEGPKVSLGKGPSAPSAPTASYGASAPHLAGMDELGPEESDPDWWRVDPSPYGDGGGSRTFGEPVPGFVGGIELPELLKPPPGGGEEGDAARAASRRPKAPVPTARKALDDETADAEADADAEAVVAGGRRRLWPGRARLVAAGPRAGGVVEWLAAVLLVAGAAIGSLIPLGVGWLAAWWSPRLSRTEAKWAAAGMPGLVAAGTLVWLWGRADRRWGEPLAAGGEALGQALTEAGPVALRVAAVASALFLVWRARRPRL</sequence>
<dbReference type="STRING" id="933944.AN215_09340"/>
<keyword evidence="2" id="KW-0472">Membrane</keyword>
<evidence type="ECO:0000256" key="1">
    <source>
        <dbReference type="SAM" id="MobiDB-lite"/>
    </source>
</evidence>
<evidence type="ECO:0000256" key="2">
    <source>
        <dbReference type="SAM" id="Phobius"/>
    </source>
</evidence>
<feature type="transmembrane region" description="Helical" evidence="2">
    <location>
        <begin position="247"/>
        <end position="273"/>
    </location>
</feature>
<keyword evidence="2" id="KW-0812">Transmembrane</keyword>
<reference evidence="3 4" key="1">
    <citation type="journal article" date="2016" name="Front. Microbiol.">
        <title>Comparative Genomics Analysis of Streptomyces Species Reveals Their Adaptation to the Marine Environment and Their Diversity at the Genomic Level.</title>
        <authorList>
            <person name="Tian X."/>
            <person name="Zhang Z."/>
            <person name="Yang T."/>
            <person name="Chen M."/>
            <person name="Li J."/>
            <person name="Chen F."/>
            <person name="Yang J."/>
            <person name="Li W."/>
            <person name="Zhang B."/>
            <person name="Zhang Z."/>
            <person name="Wu J."/>
            <person name="Zhang C."/>
            <person name="Long L."/>
            <person name="Xiao J."/>
        </authorList>
    </citation>
    <scope>NUCLEOTIDE SEQUENCE [LARGE SCALE GENOMIC DNA]</scope>
    <source>
        <strain evidence="3 4">SCSIO 10390</strain>
    </source>
</reference>
<dbReference type="RefSeq" id="WP_070031139.1">
    <property type="nucleotide sequence ID" value="NZ_LJGT01000038.1"/>
</dbReference>
<protein>
    <submittedName>
        <fullName evidence="3">Uncharacterized protein</fullName>
    </submittedName>
</protein>
<name>A0A1E7JNK8_9ACTN</name>
<evidence type="ECO:0000313" key="3">
    <source>
        <dbReference type="EMBL" id="OEU89861.1"/>
    </source>
</evidence>
<feature type="region of interest" description="Disordered" evidence="1">
    <location>
        <begin position="72"/>
        <end position="211"/>
    </location>
</feature>
<dbReference type="EMBL" id="LJGT01000038">
    <property type="protein sequence ID" value="OEU89861.1"/>
    <property type="molecule type" value="Genomic_DNA"/>
</dbReference>
<keyword evidence="2" id="KW-1133">Transmembrane helix</keyword>